<comment type="caution">
    <text evidence="3">The sequence shown here is derived from an EMBL/GenBank/DDBJ whole genome shotgun (WGS) entry which is preliminary data.</text>
</comment>
<evidence type="ECO:0000259" key="2">
    <source>
        <dbReference type="Pfam" id="PF14534"/>
    </source>
</evidence>
<feature type="domain" description="DUF4440" evidence="2">
    <location>
        <begin position="42"/>
        <end position="144"/>
    </location>
</feature>
<gene>
    <name evidence="3" type="ORF">JM946_25335</name>
</gene>
<name>A0ABS1X4A9_9GAMM</name>
<reference evidence="3 4" key="1">
    <citation type="journal article" date="2021" name="Int. J. Syst. Evol. Microbiol.">
        <title>Steroidobacter gossypii sp. nov., isolated from soil of cotton cropping field.</title>
        <authorList>
            <person name="Huang R."/>
            <person name="Yang S."/>
            <person name="Zhen C."/>
            <person name="Liu W."/>
        </authorList>
    </citation>
    <scope>NUCLEOTIDE SEQUENCE [LARGE SCALE GENOMIC DNA]</scope>
    <source>
        <strain evidence="3 4">S1-65</strain>
    </source>
</reference>
<dbReference type="SUPFAM" id="SSF54427">
    <property type="entry name" value="NTF2-like"/>
    <property type="match status" value="1"/>
</dbReference>
<organism evidence="3 4">
    <name type="scientific">Steroidobacter gossypii</name>
    <dbReference type="NCBI Taxonomy" id="2805490"/>
    <lineage>
        <taxon>Bacteria</taxon>
        <taxon>Pseudomonadati</taxon>
        <taxon>Pseudomonadota</taxon>
        <taxon>Gammaproteobacteria</taxon>
        <taxon>Steroidobacterales</taxon>
        <taxon>Steroidobacteraceae</taxon>
        <taxon>Steroidobacter</taxon>
    </lineage>
</organism>
<protein>
    <submittedName>
        <fullName evidence="3">Nuclear transport factor 2 family protein</fullName>
    </submittedName>
</protein>
<dbReference type="Gene3D" id="3.10.450.50">
    <property type="match status" value="1"/>
</dbReference>
<proteinExistence type="predicted"/>
<keyword evidence="4" id="KW-1185">Reference proteome</keyword>
<dbReference type="InterPro" id="IPR032710">
    <property type="entry name" value="NTF2-like_dom_sf"/>
</dbReference>
<feature type="signal peptide" evidence="1">
    <location>
        <begin position="1"/>
        <end position="22"/>
    </location>
</feature>
<dbReference type="Pfam" id="PF14534">
    <property type="entry name" value="DUF4440"/>
    <property type="match status" value="1"/>
</dbReference>
<accession>A0ABS1X4A9</accession>
<dbReference type="EMBL" id="JAEVLS010000006">
    <property type="protein sequence ID" value="MBM0108069.1"/>
    <property type="molecule type" value="Genomic_DNA"/>
</dbReference>
<evidence type="ECO:0000313" key="3">
    <source>
        <dbReference type="EMBL" id="MBM0108069.1"/>
    </source>
</evidence>
<keyword evidence="1" id="KW-0732">Signal</keyword>
<dbReference type="Proteomes" id="UP000661077">
    <property type="component" value="Unassembled WGS sequence"/>
</dbReference>
<dbReference type="InterPro" id="IPR027843">
    <property type="entry name" value="DUF4440"/>
</dbReference>
<evidence type="ECO:0000256" key="1">
    <source>
        <dbReference type="SAM" id="SignalP"/>
    </source>
</evidence>
<evidence type="ECO:0000313" key="4">
    <source>
        <dbReference type="Proteomes" id="UP000661077"/>
    </source>
</evidence>
<sequence>MHSCTRFPTRLLLAFCLLPALGAPPSFVVADEASDRKSISSAAVEWARAFNSHDAAAFAALVTEDVLVLTGEAHRIDKPSLAAQSWLRAASLTHGEIKASDREIVITGDTAWRVGAIAYQRSNGSWHKGQTLEIWKRTPAGWKLHRQMSSHLLEHTLRPPPSEPVLDKPTN</sequence>
<feature type="chain" id="PRO_5046188099" evidence="1">
    <location>
        <begin position="23"/>
        <end position="171"/>
    </location>
</feature>